<evidence type="ECO:0000256" key="1">
    <source>
        <dbReference type="ARBA" id="ARBA00001946"/>
    </source>
</evidence>
<keyword evidence="15" id="KW-0143">Chaperone</keyword>
<dbReference type="CDD" id="cd00564">
    <property type="entry name" value="TMP_TenI"/>
    <property type="match status" value="1"/>
</dbReference>
<comment type="cofactor">
    <cofactor evidence="1">
        <name>Mg(2+)</name>
        <dbReference type="ChEBI" id="CHEBI:18420"/>
    </cofactor>
</comment>
<dbReference type="FunFam" id="1.10.287.110:FF:000087">
    <property type="entry name" value="DnaJ homolog subfamily C member 4"/>
    <property type="match status" value="1"/>
</dbReference>
<protein>
    <recommendedName>
        <fullName evidence="4">thiamine phosphate synthase</fullName>
        <ecNumber evidence="4">2.5.1.3</ecNumber>
    </recommendedName>
</protein>
<accession>A0A8K0IXR8</accession>
<keyword evidence="9" id="KW-0418">Kinase</keyword>
<dbReference type="GO" id="GO:0009229">
    <property type="term" value="P:thiamine diphosphate biosynthetic process"/>
    <property type="evidence" value="ECO:0007669"/>
    <property type="project" value="UniProtKB-UniPathway"/>
</dbReference>
<keyword evidence="11" id="KW-0460">Magnesium</keyword>
<dbReference type="GO" id="GO:0009507">
    <property type="term" value="C:chloroplast"/>
    <property type="evidence" value="ECO:0007669"/>
    <property type="project" value="TreeGrafter"/>
</dbReference>
<keyword evidence="5" id="KW-0808">Transferase</keyword>
<comment type="catalytic activity">
    <reaction evidence="17">
        <text>4-methyl-5-(2-phosphooxyethyl)-thiazole + 4-amino-2-methyl-5-(diphosphooxymethyl)pyrimidine + H(+) = thiamine phosphate + diphosphate</text>
        <dbReference type="Rhea" id="RHEA:22328"/>
        <dbReference type="ChEBI" id="CHEBI:15378"/>
        <dbReference type="ChEBI" id="CHEBI:33019"/>
        <dbReference type="ChEBI" id="CHEBI:37575"/>
        <dbReference type="ChEBI" id="CHEBI:57841"/>
        <dbReference type="ChEBI" id="CHEBI:58296"/>
        <dbReference type="EC" id="2.5.1.3"/>
    </reaction>
</comment>
<evidence type="ECO:0000256" key="19">
    <source>
        <dbReference type="ARBA" id="ARBA00047883"/>
    </source>
</evidence>
<evidence type="ECO:0000256" key="4">
    <source>
        <dbReference type="ARBA" id="ARBA00012830"/>
    </source>
</evidence>
<comment type="catalytic activity">
    <reaction evidence="19">
        <text>2-[(2R,5Z)-2-carboxy-4-methylthiazol-5(2H)-ylidene]ethyl phosphate + 4-amino-2-methyl-5-(diphosphooxymethyl)pyrimidine + 2 H(+) = thiamine phosphate + CO2 + diphosphate</text>
        <dbReference type="Rhea" id="RHEA:47844"/>
        <dbReference type="ChEBI" id="CHEBI:15378"/>
        <dbReference type="ChEBI" id="CHEBI:16526"/>
        <dbReference type="ChEBI" id="CHEBI:33019"/>
        <dbReference type="ChEBI" id="CHEBI:37575"/>
        <dbReference type="ChEBI" id="CHEBI:57841"/>
        <dbReference type="ChEBI" id="CHEBI:62899"/>
        <dbReference type="EC" id="2.5.1.3"/>
    </reaction>
</comment>
<dbReference type="AlphaFoldDB" id="A0A8K0IXR8"/>
<dbReference type="Pfam" id="PF02581">
    <property type="entry name" value="TMP-TENI"/>
    <property type="match status" value="1"/>
</dbReference>
<keyword evidence="6 20" id="KW-0812">Transmembrane</keyword>
<dbReference type="GO" id="GO:0008972">
    <property type="term" value="F:phosphomethylpyrimidine kinase activity"/>
    <property type="evidence" value="ECO:0007669"/>
    <property type="project" value="InterPro"/>
</dbReference>
<feature type="domain" description="J" evidence="21">
    <location>
        <begin position="1127"/>
        <end position="1193"/>
    </location>
</feature>
<evidence type="ECO:0000256" key="3">
    <source>
        <dbReference type="ARBA" id="ARBA00005165"/>
    </source>
</evidence>
<comment type="pathway">
    <text evidence="3">Cofactor biosynthesis; thiamine diphosphate biosynthesis; thiamine phosphate from 4-amino-2-methyl-5-diphosphomethylpyrimidine and 4-methyl-5-(2-phosphoethyl)-thiazole: step 1/1.</text>
</comment>
<keyword evidence="8" id="KW-0547">Nucleotide-binding</keyword>
<evidence type="ECO:0000256" key="9">
    <source>
        <dbReference type="ARBA" id="ARBA00022777"/>
    </source>
</evidence>
<dbReference type="PROSITE" id="PS50076">
    <property type="entry name" value="DNAJ_2"/>
    <property type="match status" value="1"/>
</dbReference>
<evidence type="ECO:0000256" key="7">
    <source>
        <dbReference type="ARBA" id="ARBA00022723"/>
    </source>
</evidence>
<dbReference type="CDD" id="cd01169">
    <property type="entry name" value="HMPP_kinase"/>
    <property type="match status" value="1"/>
</dbReference>
<evidence type="ECO:0000256" key="5">
    <source>
        <dbReference type="ARBA" id="ARBA00022679"/>
    </source>
</evidence>
<dbReference type="InterPro" id="IPR004399">
    <property type="entry name" value="HMP/HMP-P_kinase_dom"/>
</dbReference>
<dbReference type="SMART" id="SM00271">
    <property type="entry name" value="DnaJ"/>
    <property type="match status" value="1"/>
</dbReference>
<gene>
    <name evidence="22" type="ORF">COCNU_15G004020</name>
</gene>
<dbReference type="GO" id="GO:0004789">
    <property type="term" value="F:thiamine-phosphate diphosphorylase activity"/>
    <property type="evidence" value="ECO:0007669"/>
    <property type="project" value="UniProtKB-EC"/>
</dbReference>
<dbReference type="InterPro" id="IPR036206">
    <property type="entry name" value="ThiamineP_synth_sf"/>
</dbReference>
<dbReference type="PANTHER" id="PTHR20858:SF17">
    <property type="entry name" value="HYDROXYMETHYLPYRIMIDINE_PHOSPHOMETHYLPYRIMIDINE KINASE THI20-RELATED"/>
    <property type="match status" value="1"/>
</dbReference>
<dbReference type="Pfam" id="PF03109">
    <property type="entry name" value="ABC1"/>
    <property type="match status" value="1"/>
</dbReference>
<dbReference type="SUPFAM" id="SSF56112">
    <property type="entry name" value="Protein kinase-like (PK-like)"/>
    <property type="match status" value="1"/>
</dbReference>
<evidence type="ECO:0000256" key="2">
    <source>
        <dbReference type="ARBA" id="ARBA00004167"/>
    </source>
</evidence>
<dbReference type="SUPFAM" id="SSF46565">
    <property type="entry name" value="Chaperone J-domain"/>
    <property type="match status" value="1"/>
</dbReference>
<dbReference type="PROSITE" id="PS00636">
    <property type="entry name" value="DNAJ_1"/>
    <property type="match status" value="1"/>
</dbReference>
<dbReference type="PRINTS" id="PR00625">
    <property type="entry name" value="JDOMAIN"/>
</dbReference>
<dbReference type="GO" id="GO:0046872">
    <property type="term" value="F:metal ion binding"/>
    <property type="evidence" value="ECO:0007669"/>
    <property type="project" value="UniProtKB-KW"/>
</dbReference>
<dbReference type="Pfam" id="PF00226">
    <property type="entry name" value="DnaJ"/>
    <property type="match status" value="1"/>
</dbReference>
<evidence type="ECO:0000256" key="15">
    <source>
        <dbReference type="ARBA" id="ARBA00023186"/>
    </source>
</evidence>
<keyword evidence="16" id="KW-0511">Multifunctional enzyme</keyword>
<reference evidence="22" key="1">
    <citation type="journal article" date="2017" name="Gigascience">
        <title>The genome draft of coconut (Cocos nucifera).</title>
        <authorList>
            <person name="Xiao Y."/>
            <person name="Xu P."/>
            <person name="Fan H."/>
            <person name="Baudouin L."/>
            <person name="Xia W."/>
            <person name="Bocs S."/>
            <person name="Xu J."/>
            <person name="Li Q."/>
            <person name="Guo A."/>
            <person name="Zhou L."/>
            <person name="Li J."/>
            <person name="Wu Y."/>
            <person name="Ma Z."/>
            <person name="Armero A."/>
            <person name="Issali A.E."/>
            <person name="Liu N."/>
            <person name="Peng M."/>
            <person name="Yang Y."/>
        </authorList>
    </citation>
    <scope>NUCLEOTIDE SEQUENCE</scope>
    <source>
        <tissue evidence="22">Spear leaf of Hainan Tall coconut</tissue>
    </source>
</reference>
<sequence length="1269" mass="139818">MDAETGGRGRRKEPHVLTVAGSDSGAGAGIQADIKACGALGVYCSSVITAVTAQNTVGVQVKTGMLPSVGVVKVLCNSLKEFPVRALVVDPVMVATSGDMLSEPSTLAGYRNELFAMADIVTPNLKEASALLGGVSLRTVADMCSAAKSIHNLGPRYVLVKGGDFPDSSDAIDIFFDGEECHELYGTRIKTHNTHGTGCTLASCIAAELAKGSLMLQAVQAAKAFVESALDYSKDIVIGNGPQGPFDHLFRLKSQNHNVGQKPLFDANDLFLYAVADSGKNKKWGRSITDAVKASIEGGVTIIQLREKDAETRNLVEAAMACMEICRSHGVPLLINDRVDVALACDADGVHVGQSDMPARVVRKLLGRRKIIGVSCKTPAQAEQAWIDGADYIGCGAVFPTTTKKDNLTVGLNGLKAVCLASKLPVVAIGGIGPGNARSVMEIGVPNLKGVAVVSALFDRECIASEAQRLRSVLMDASSRARNSMSYCAHPRLRSPVPRSKQFLSFRIKNAASTPAPQETIPSSSRNGKITTKSLTEKLSSAMEQLDIERGVCIPFRKYTPETVRNKVLESRGAILSLIGRGVEIVWNLGLYWSALTYDCLVGRDEEVLANRPDIIREDYMNELCILQDDVPPFPNQEAFSIIEEELGQSLERVFSRISSKTIAAASLGQVYRATLRETGEDVAIKEARNIEDFLENFINDPTVKIPRVYKQLSGPRVLVMEWIDGIRCTDPEAIKESGIDVNGFLTVGVSAALRQLLEFGLFHGDPHPGNIFAMRDGRIAYVDFGNVAVLSQQNKQILIDAVVHAVNEDYAEMANDFTRLGFLASGTDVSPIIPALEAIWQNSAGKGLADFNFRSVTGKFNQLVYNYPIRIPERFSLVIRSLLTQEGICFLLKPDFKFLEVSFACNFAYLQVGVFENEDKIAVIDSLKLVAYPYVAKRLLTDPNPALRERLIQVPHNFTANLSSRQNSRNWQVEKKLDLTETIKDGARMFLIDAGIRRQLIMALTEDSKLHIQEILSFDKRTSGCFGWCILNYHRRCTNVVCYGSRDHPKASPSLSPIIVRGRKYKNPVLWRMHVRASDSSGGSSSAGEKRKRRVDTRIHWSNPDEGWIGGKTTPKTENEKKEEILGGRFLGVSAKADMEEIKAAYRRLSKEYHPDTTSLPLKAAAEKFIELREAYNVLSDEDNRRFYDWTLTQEAKSRRAERMRMKLEDPYEQDLRDYESVPDMVDRLGGKNMKLSDQAMTAITIDAAIILFSICCLIYVVFFKEQY</sequence>
<dbReference type="OrthoDB" id="10028886at2759"/>
<reference evidence="22" key="2">
    <citation type="submission" date="2019-07" db="EMBL/GenBank/DDBJ databases">
        <authorList>
            <person name="Yang Y."/>
            <person name="Bocs S."/>
            <person name="Baudouin L."/>
        </authorList>
    </citation>
    <scope>NUCLEOTIDE SEQUENCE</scope>
    <source>
        <tissue evidence="22">Spear leaf of Hainan Tall coconut</tissue>
    </source>
</reference>
<keyword evidence="10" id="KW-0067">ATP-binding</keyword>
<dbReference type="InterPro" id="IPR001623">
    <property type="entry name" value="DnaJ_domain"/>
</dbReference>
<evidence type="ECO:0000313" key="22">
    <source>
        <dbReference type="EMBL" id="KAG1370036.1"/>
    </source>
</evidence>
<evidence type="ECO:0000259" key="21">
    <source>
        <dbReference type="PROSITE" id="PS50076"/>
    </source>
</evidence>
<dbReference type="InterPro" id="IPR011009">
    <property type="entry name" value="Kinase-like_dom_sf"/>
</dbReference>
<dbReference type="Gene3D" id="1.10.287.110">
    <property type="entry name" value="DnaJ domain"/>
    <property type="match status" value="1"/>
</dbReference>
<dbReference type="InterPro" id="IPR013749">
    <property type="entry name" value="PM/HMP-P_kinase-1"/>
</dbReference>
<keyword evidence="12" id="KW-0784">Thiamine biosynthesis</keyword>
<evidence type="ECO:0000256" key="17">
    <source>
        <dbReference type="ARBA" id="ARBA00047334"/>
    </source>
</evidence>
<dbReference type="FunFam" id="3.20.20.70:FF:000104">
    <property type="entry name" value="Thiamine biosynthetic bifunctional enzyme"/>
    <property type="match status" value="1"/>
</dbReference>
<dbReference type="PANTHER" id="PTHR20858">
    <property type="entry name" value="PHOSPHOMETHYLPYRIMIDINE KINASE"/>
    <property type="match status" value="1"/>
</dbReference>
<dbReference type="GO" id="GO:0009228">
    <property type="term" value="P:thiamine biosynthetic process"/>
    <property type="evidence" value="ECO:0007669"/>
    <property type="project" value="UniProtKB-KW"/>
</dbReference>
<dbReference type="UniPathway" id="UPA00060">
    <property type="reaction ID" value="UER00141"/>
</dbReference>
<dbReference type="GO" id="GO:0008902">
    <property type="term" value="F:hydroxymethylpyrimidine kinase activity"/>
    <property type="evidence" value="ECO:0007669"/>
    <property type="project" value="TreeGrafter"/>
</dbReference>
<name>A0A8K0IXR8_COCNU</name>
<evidence type="ECO:0000256" key="10">
    <source>
        <dbReference type="ARBA" id="ARBA00022840"/>
    </source>
</evidence>
<dbReference type="InterPro" id="IPR034291">
    <property type="entry name" value="TMP_synthase"/>
</dbReference>
<evidence type="ECO:0000256" key="20">
    <source>
        <dbReference type="SAM" id="Phobius"/>
    </source>
</evidence>
<keyword evidence="7" id="KW-0479">Metal-binding</keyword>
<feature type="transmembrane region" description="Helical" evidence="20">
    <location>
        <begin position="1241"/>
        <end position="1264"/>
    </location>
</feature>
<dbReference type="SUPFAM" id="SSF53613">
    <property type="entry name" value="Ribokinase-like"/>
    <property type="match status" value="1"/>
</dbReference>
<dbReference type="GO" id="GO:0005783">
    <property type="term" value="C:endoplasmic reticulum"/>
    <property type="evidence" value="ECO:0007669"/>
    <property type="project" value="UniProtKB-ARBA"/>
</dbReference>
<dbReference type="InterPro" id="IPR036869">
    <property type="entry name" value="J_dom_sf"/>
</dbReference>
<dbReference type="NCBIfam" id="TIGR00693">
    <property type="entry name" value="thiE"/>
    <property type="match status" value="1"/>
</dbReference>
<dbReference type="InterPro" id="IPR029056">
    <property type="entry name" value="Ribokinase-like"/>
</dbReference>
<dbReference type="EC" id="2.5.1.3" evidence="4"/>
<dbReference type="GO" id="GO:0016020">
    <property type="term" value="C:membrane"/>
    <property type="evidence" value="ECO:0007669"/>
    <property type="project" value="UniProtKB-SubCell"/>
</dbReference>
<organism evidence="22 23">
    <name type="scientific">Cocos nucifera</name>
    <name type="common">Coconut palm</name>
    <dbReference type="NCBI Taxonomy" id="13894"/>
    <lineage>
        <taxon>Eukaryota</taxon>
        <taxon>Viridiplantae</taxon>
        <taxon>Streptophyta</taxon>
        <taxon>Embryophyta</taxon>
        <taxon>Tracheophyta</taxon>
        <taxon>Spermatophyta</taxon>
        <taxon>Magnoliopsida</taxon>
        <taxon>Liliopsida</taxon>
        <taxon>Arecaceae</taxon>
        <taxon>Arecoideae</taxon>
        <taxon>Cocoseae</taxon>
        <taxon>Attaleinae</taxon>
        <taxon>Cocos</taxon>
    </lineage>
</organism>
<comment type="caution">
    <text evidence="22">The sequence shown here is derived from an EMBL/GenBank/DDBJ whole genome shotgun (WGS) entry which is preliminary data.</text>
</comment>
<dbReference type="GO" id="GO:0005524">
    <property type="term" value="F:ATP binding"/>
    <property type="evidence" value="ECO:0007669"/>
    <property type="project" value="UniProtKB-KW"/>
</dbReference>
<dbReference type="HAMAP" id="MF_00097">
    <property type="entry name" value="TMP_synthase"/>
    <property type="match status" value="1"/>
</dbReference>
<dbReference type="SUPFAM" id="SSF51391">
    <property type="entry name" value="Thiamin phosphate synthase"/>
    <property type="match status" value="1"/>
</dbReference>
<comment type="catalytic activity">
    <reaction evidence="18">
        <text>2-(2-carboxy-4-methylthiazol-5-yl)ethyl phosphate + 4-amino-2-methyl-5-(diphosphooxymethyl)pyrimidine + 2 H(+) = thiamine phosphate + CO2 + diphosphate</text>
        <dbReference type="Rhea" id="RHEA:47848"/>
        <dbReference type="ChEBI" id="CHEBI:15378"/>
        <dbReference type="ChEBI" id="CHEBI:16526"/>
        <dbReference type="ChEBI" id="CHEBI:33019"/>
        <dbReference type="ChEBI" id="CHEBI:37575"/>
        <dbReference type="ChEBI" id="CHEBI:57841"/>
        <dbReference type="ChEBI" id="CHEBI:62890"/>
        <dbReference type="EC" id="2.5.1.3"/>
    </reaction>
</comment>
<dbReference type="CDD" id="cd06257">
    <property type="entry name" value="DnaJ"/>
    <property type="match status" value="1"/>
</dbReference>
<evidence type="ECO:0000313" key="23">
    <source>
        <dbReference type="Proteomes" id="UP000797356"/>
    </source>
</evidence>
<dbReference type="InterPro" id="IPR018253">
    <property type="entry name" value="DnaJ_domain_CS"/>
</dbReference>
<dbReference type="Proteomes" id="UP000797356">
    <property type="component" value="Chromosome 15"/>
</dbReference>
<evidence type="ECO:0000256" key="8">
    <source>
        <dbReference type="ARBA" id="ARBA00022741"/>
    </source>
</evidence>
<keyword evidence="23" id="KW-1185">Reference proteome</keyword>
<dbReference type="CDD" id="cd05121">
    <property type="entry name" value="ABC1_ADCK3-like"/>
    <property type="match status" value="1"/>
</dbReference>
<dbReference type="Pfam" id="PF08543">
    <property type="entry name" value="Phos_pyr_kin"/>
    <property type="match status" value="2"/>
</dbReference>
<evidence type="ECO:0000256" key="11">
    <source>
        <dbReference type="ARBA" id="ARBA00022842"/>
    </source>
</evidence>
<dbReference type="Gene3D" id="3.20.20.70">
    <property type="entry name" value="Aldolase class I"/>
    <property type="match status" value="1"/>
</dbReference>
<dbReference type="InterPro" id="IPR013785">
    <property type="entry name" value="Aldolase_TIM"/>
</dbReference>
<dbReference type="Gene3D" id="1.10.510.10">
    <property type="entry name" value="Transferase(Phosphotransferase) domain 1"/>
    <property type="match status" value="1"/>
</dbReference>
<comment type="subcellular location">
    <subcellularLocation>
        <location evidence="2">Membrane</location>
        <topology evidence="2">Single-pass membrane protein</topology>
    </subcellularLocation>
</comment>
<keyword evidence="14 20" id="KW-0472">Membrane</keyword>
<dbReference type="InterPro" id="IPR004147">
    <property type="entry name" value="ABC1_dom"/>
</dbReference>
<evidence type="ECO:0000256" key="13">
    <source>
        <dbReference type="ARBA" id="ARBA00022989"/>
    </source>
</evidence>
<dbReference type="EMBL" id="CM017886">
    <property type="protein sequence ID" value="KAG1370036.1"/>
    <property type="molecule type" value="Genomic_DNA"/>
</dbReference>
<evidence type="ECO:0000256" key="18">
    <source>
        <dbReference type="ARBA" id="ARBA00047851"/>
    </source>
</evidence>
<proteinExistence type="inferred from homology"/>
<evidence type="ECO:0000256" key="6">
    <source>
        <dbReference type="ARBA" id="ARBA00022692"/>
    </source>
</evidence>
<evidence type="ECO:0000256" key="14">
    <source>
        <dbReference type="ARBA" id="ARBA00023136"/>
    </source>
</evidence>
<evidence type="ECO:0000256" key="16">
    <source>
        <dbReference type="ARBA" id="ARBA00023268"/>
    </source>
</evidence>
<dbReference type="InterPro" id="IPR022998">
    <property type="entry name" value="ThiamineP_synth_TenI"/>
</dbReference>
<dbReference type="Gene3D" id="3.40.1190.20">
    <property type="match status" value="1"/>
</dbReference>
<evidence type="ECO:0000256" key="12">
    <source>
        <dbReference type="ARBA" id="ARBA00022977"/>
    </source>
</evidence>
<keyword evidence="13 20" id="KW-1133">Transmembrane helix</keyword>